<evidence type="ECO:0000256" key="21">
    <source>
        <dbReference type="SAM" id="Phobius"/>
    </source>
</evidence>
<feature type="domain" description="Protein kinase" evidence="23">
    <location>
        <begin position="456"/>
        <end position="731"/>
    </location>
</feature>
<evidence type="ECO:0000256" key="20">
    <source>
        <dbReference type="SAM" id="MobiDB-lite"/>
    </source>
</evidence>
<keyword evidence="13" id="KW-1015">Disulfide bond</keyword>
<keyword evidence="12 21" id="KW-0472">Membrane</keyword>
<organism evidence="25 26">
    <name type="scientific">Rhododendron simsii</name>
    <name type="common">Sims's rhododendron</name>
    <dbReference type="NCBI Taxonomy" id="118357"/>
    <lineage>
        <taxon>Eukaryota</taxon>
        <taxon>Viridiplantae</taxon>
        <taxon>Streptophyta</taxon>
        <taxon>Embryophyta</taxon>
        <taxon>Tracheophyta</taxon>
        <taxon>Spermatophyta</taxon>
        <taxon>Magnoliopsida</taxon>
        <taxon>eudicotyledons</taxon>
        <taxon>Gunneridae</taxon>
        <taxon>Pentapetalae</taxon>
        <taxon>asterids</taxon>
        <taxon>Ericales</taxon>
        <taxon>Ericaceae</taxon>
        <taxon>Ericoideae</taxon>
        <taxon>Rhodoreae</taxon>
        <taxon>Rhododendron</taxon>
    </lineage>
</organism>
<dbReference type="InterPro" id="IPR036426">
    <property type="entry name" value="Bulb-type_lectin_dom_sf"/>
</dbReference>
<dbReference type="PROSITE" id="PS00107">
    <property type="entry name" value="PROTEIN_KINASE_ATP"/>
    <property type="match status" value="1"/>
</dbReference>
<dbReference type="InterPro" id="IPR001480">
    <property type="entry name" value="Bulb-type_lectin_dom"/>
</dbReference>
<dbReference type="SMART" id="SM00220">
    <property type="entry name" value="S_TKc"/>
    <property type="match status" value="1"/>
</dbReference>
<keyword evidence="14" id="KW-0675">Receptor</keyword>
<proteinExistence type="inferred from homology"/>
<name>A0A834GKK1_RHOSS</name>
<dbReference type="SUPFAM" id="SSF56112">
    <property type="entry name" value="Protein kinase-like (PK-like)"/>
    <property type="match status" value="1"/>
</dbReference>
<comment type="subcellular location">
    <subcellularLocation>
        <location evidence="1">Membrane</location>
        <topology evidence="1">Single-pass type I membrane protein</topology>
    </subcellularLocation>
</comment>
<dbReference type="Proteomes" id="UP000626092">
    <property type="component" value="Unassembled WGS sequence"/>
</dbReference>
<dbReference type="SUPFAM" id="SSF51110">
    <property type="entry name" value="alpha-D-mannose-specific plant lectins"/>
    <property type="match status" value="1"/>
</dbReference>
<keyword evidence="6 22" id="KW-0732">Signal</keyword>
<dbReference type="Gene3D" id="1.10.510.10">
    <property type="entry name" value="Transferase(Phosphotransferase) domain 1"/>
    <property type="match status" value="1"/>
</dbReference>
<dbReference type="PROSITE" id="PS50011">
    <property type="entry name" value="PROTEIN_KINASE_DOM"/>
    <property type="match status" value="1"/>
</dbReference>
<keyword evidence="5 21" id="KW-0812">Transmembrane</keyword>
<keyword evidence="2 18" id="KW-0723">Serine/threonine-protein kinase</keyword>
<evidence type="ECO:0000259" key="23">
    <source>
        <dbReference type="PROSITE" id="PS50011"/>
    </source>
</evidence>
<evidence type="ECO:0000313" key="26">
    <source>
        <dbReference type="Proteomes" id="UP000626092"/>
    </source>
</evidence>
<comment type="similarity">
    <text evidence="18">Belongs to the protein kinase superfamily. Ser/Thr protein kinase family.</text>
</comment>
<evidence type="ECO:0000256" key="18">
    <source>
        <dbReference type="PIRNR" id="PIRNR000641"/>
    </source>
</evidence>
<evidence type="ECO:0000256" key="14">
    <source>
        <dbReference type="ARBA" id="ARBA00023170"/>
    </source>
</evidence>
<keyword evidence="26" id="KW-1185">Reference proteome</keyword>
<dbReference type="FunFam" id="1.10.510.10:FF:000237">
    <property type="entry name" value="G-type lectin S-receptor-like serine/threonine-protein kinase"/>
    <property type="match status" value="1"/>
</dbReference>
<evidence type="ECO:0000256" key="9">
    <source>
        <dbReference type="ARBA" id="ARBA00022777"/>
    </source>
</evidence>
<evidence type="ECO:0000256" key="8">
    <source>
        <dbReference type="ARBA" id="ARBA00022741"/>
    </source>
</evidence>
<dbReference type="CDD" id="cd00028">
    <property type="entry name" value="B_lectin"/>
    <property type="match status" value="1"/>
</dbReference>
<evidence type="ECO:0000256" key="1">
    <source>
        <dbReference type="ARBA" id="ARBA00004479"/>
    </source>
</evidence>
<feature type="region of interest" description="Disordered" evidence="20">
    <location>
        <begin position="371"/>
        <end position="391"/>
    </location>
</feature>
<feature type="signal peptide" evidence="22">
    <location>
        <begin position="1"/>
        <end position="23"/>
    </location>
</feature>
<evidence type="ECO:0000256" key="22">
    <source>
        <dbReference type="SAM" id="SignalP"/>
    </source>
</evidence>
<evidence type="ECO:0000256" key="6">
    <source>
        <dbReference type="ARBA" id="ARBA00022729"/>
    </source>
</evidence>
<dbReference type="PANTHER" id="PTHR47976">
    <property type="entry name" value="G-TYPE LECTIN S-RECEPTOR-LIKE SERINE/THREONINE-PROTEIN KINASE SD2-5"/>
    <property type="match status" value="1"/>
</dbReference>
<comment type="caution">
    <text evidence="25">The sequence shown here is derived from an EMBL/GenBank/DDBJ whole genome shotgun (WGS) entry which is preliminary data.</text>
</comment>
<evidence type="ECO:0000313" key="25">
    <source>
        <dbReference type="EMBL" id="KAF7137248.1"/>
    </source>
</evidence>
<dbReference type="GO" id="GO:0030246">
    <property type="term" value="F:carbohydrate binding"/>
    <property type="evidence" value="ECO:0007669"/>
    <property type="project" value="UniProtKB-KW"/>
</dbReference>
<evidence type="ECO:0000256" key="12">
    <source>
        <dbReference type="ARBA" id="ARBA00023136"/>
    </source>
</evidence>
<reference evidence="25" key="1">
    <citation type="submission" date="2019-11" db="EMBL/GenBank/DDBJ databases">
        <authorList>
            <person name="Liu Y."/>
            <person name="Hou J."/>
            <person name="Li T.-Q."/>
            <person name="Guan C.-H."/>
            <person name="Wu X."/>
            <person name="Wu H.-Z."/>
            <person name="Ling F."/>
            <person name="Zhang R."/>
            <person name="Shi X.-G."/>
            <person name="Ren J.-P."/>
            <person name="Chen E.-F."/>
            <person name="Sun J.-M."/>
        </authorList>
    </citation>
    <scope>NUCLEOTIDE SEQUENCE</scope>
    <source>
        <strain evidence="25">Adult_tree_wgs_1</strain>
        <tissue evidence="25">Leaves</tissue>
    </source>
</reference>
<evidence type="ECO:0000256" key="10">
    <source>
        <dbReference type="ARBA" id="ARBA00022840"/>
    </source>
</evidence>
<dbReference type="InterPro" id="IPR024171">
    <property type="entry name" value="SRK-like_kinase"/>
</dbReference>
<keyword evidence="10 18" id="KW-0067">ATP-binding</keyword>
<evidence type="ECO:0000256" key="7">
    <source>
        <dbReference type="ARBA" id="ARBA00022734"/>
    </source>
</evidence>
<evidence type="ECO:0000256" key="11">
    <source>
        <dbReference type="ARBA" id="ARBA00022989"/>
    </source>
</evidence>
<dbReference type="PROSITE" id="PS50927">
    <property type="entry name" value="BULB_LECTIN"/>
    <property type="match status" value="1"/>
</dbReference>
<keyword evidence="7" id="KW-0430">Lectin</keyword>
<dbReference type="CDD" id="cd14066">
    <property type="entry name" value="STKc_IRAK"/>
    <property type="match status" value="1"/>
</dbReference>
<dbReference type="GO" id="GO:0016020">
    <property type="term" value="C:membrane"/>
    <property type="evidence" value="ECO:0007669"/>
    <property type="project" value="UniProtKB-SubCell"/>
</dbReference>
<evidence type="ECO:0000256" key="3">
    <source>
        <dbReference type="ARBA" id="ARBA00022536"/>
    </source>
</evidence>
<evidence type="ECO:0000256" key="15">
    <source>
        <dbReference type="ARBA" id="ARBA00023180"/>
    </source>
</evidence>
<gene>
    <name evidence="25" type="ORF">RHSIM_Rhsim07G0051000</name>
</gene>
<protein>
    <recommendedName>
        <fullName evidence="18">Receptor-like serine/threonine-protein kinase</fullName>
        <ecNumber evidence="18">2.7.11.1</ecNumber>
    </recommendedName>
</protein>
<keyword evidence="9 18" id="KW-0418">Kinase</keyword>
<feature type="chain" id="PRO_5032961998" description="Receptor-like serine/threonine-protein kinase" evidence="22">
    <location>
        <begin position="24"/>
        <end position="743"/>
    </location>
</feature>
<keyword evidence="15" id="KW-0325">Glycoprotein</keyword>
<dbReference type="InterPro" id="IPR017441">
    <property type="entry name" value="Protein_kinase_ATP_BS"/>
</dbReference>
<dbReference type="PROSITE" id="PS00108">
    <property type="entry name" value="PROTEIN_KINASE_ST"/>
    <property type="match status" value="1"/>
</dbReference>
<keyword evidence="4 18" id="KW-0808">Transferase</keyword>
<dbReference type="Pfam" id="PF01453">
    <property type="entry name" value="B_lectin"/>
    <property type="match status" value="1"/>
</dbReference>
<dbReference type="Pfam" id="PF00069">
    <property type="entry name" value="Pkinase"/>
    <property type="match status" value="1"/>
</dbReference>
<evidence type="ECO:0000256" key="13">
    <source>
        <dbReference type="ARBA" id="ARBA00023157"/>
    </source>
</evidence>
<dbReference type="InterPro" id="IPR000719">
    <property type="entry name" value="Prot_kinase_dom"/>
</dbReference>
<evidence type="ECO:0000256" key="19">
    <source>
        <dbReference type="PROSITE-ProRule" id="PRU10141"/>
    </source>
</evidence>
<dbReference type="InterPro" id="IPR011009">
    <property type="entry name" value="Kinase-like_dom_sf"/>
</dbReference>
<feature type="transmembrane region" description="Helical" evidence="21">
    <location>
        <begin position="397"/>
        <end position="424"/>
    </location>
</feature>
<dbReference type="EMBL" id="WJXA01000007">
    <property type="protein sequence ID" value="KAF7137248.1"/>
    <property type="molecule type" value="Genomic_DNA"/>
</dbReference>
<dbReference type="OrthoDB" id="5857966at2759"/>
<dbReference type="InterPro" id="IPR008271">
    <property type="entry name" value="Ser/Thr_kinase_AS"/>
</dbReference>
<dbReference type="EC" id="2.7.11.1" evidence="18"/>
<dbReference type="AlphaFoldDB" id="A0A834GKK1"/>
<dbReference type="PANTHER" id="PTHR47976:SF116">
    <property type="entry name" value="RECEPTOR-LIKE SERINE_THREONINE-PROTEIN KINASE"/>
    <property type="match status" value="1"/>
</dbReference>
<feature type="domain" description="Bulb-type lectin" evidence="24">
    <location>
        <begin position="26"/>
        <end position="148"/>
    </location>
</feature>
<dbReference type="GO" id="GO:0005524">
    <property type="term" value="F:ATP binding"/>
    <property type="evidence" value="ECO:0007669"/>
    <property type="project" value="UniProtKB-UniRule"/>
</dbReference>
<keyword evidence="3" id="KW-0245">EGF-like domain</keyword>
<evidence type="ECO:0000256" key="17">
    <source>
        <dbReference type="ARBA" id="ARBA00048679"/>
    </source>
</evidence>
<comment type="catalytic activity">
    <reaction evidence="16 18">
        <text>L-threonyl-[protein] + ATP = O-phospho-L-threonyl-[protein] + ADP + H(+)</text>
        <dbReference type="Rhea" id="RHEA:46608"/>
        <dbReference type="Rhea" id="RHEA-COMP:11060"/>
        <dbReference type="Rhea" id="RHEA-COMP:11605"/>
        <dbReference type="ChEBI" id="CHEBI:15378"/>
        <dbReference type="ChEBI" id="CHEBI:30013"/>
        <dbReference type="ChEBI" id="CHEBI:30616"/>
        <dbReference type="ChEBI" id="CHEBI:61977"/>
        <dbReference type="ChEBI" id="CHEBI:456216"/>
        <dbReference type="EC" id="2.7.11.1"/>
    </reaction>
</comment>
<dbReference type="PIRSF" id="PIRSF000641">
    <property type="entry name" value="SRK"/>
    <property type="match status" value="1"/>
</dbReference>
<dbReference type="Gene3D" id="2.90.10.10">
    <property type="entry name" value="Bulb-type lectin domain"/>
    <property type="match status" value="2"/>
</dbReference>
<sequence>MAICNLQYLCLFLISISPILANAQTENRIALGSSLLASDNSSSWKSPSGDFAFGFRLLDNQNLFLLAIWFDKIPDKTIVWFANGDNPSPEGSKLELTDDGQFALNNPQGQLIWKPESVGNGVAYASMLDTGNFILANGESLYLWESFKHPSDTILPSQVLEVGKDNESHTHKLRKKDHIFLAIHLYSRQTDNNYSKGRFQLRFLPEGDLVLNTIALPTDFAYGNYYHSNTSDGLNGMNSGYKVVFNESGYLYVMRRNGNVVNLTLGNIASTRDFYHRATLDFDGILTQYAHPKAPRNGTWEIMELGLVGSTASVHWTCSEGLLVNASLDSPLRTLKTSSVAANKTRNLLEEEPLSNGRLERSTYGKALVKVPKSDDSSKFPLSPNSDEGKKNQPTQILVVSILLGGSMLINLIFVAAISVVMFCSYQKKQKPTRESSILETNIRSFTYKDLRDATDDFREELGRGAFGTVYKGVISSSSSRKEVAVKKLDKLVQEGEKEFTTEAIAIAKTHHKNLVRLLGFCDEGPHRLLVYEYMSNGTLAGFVFGILKPDWNKRIQMAVGIARGLMYLHEECSTQIIHCDIKPQNILLDDSYTTRISDFGLAKLLMGDETRTQTAIRGTKGYVAPEWFRSKPITAKVDVYSYGVVLLEIICCRKNVEQERENEEDIILTDVVYDYYKRKRLAILVENDEEARNNMKGVERLVMVAIWCIQEDPSLRPSMKTVLQMLEGVVEVSVPPSPNPFN</sequence>
<evidence type="ECO:0000256" key="4">
    <source>
        <dbReference type="ARBA" id="ARBA00022679"/>
    </source>
</evidence>
<feature type="binding site" evidence="19">
    <location>
        <position position="488"/>
    </location>
    <ligand>
        <name>ATP</name>
        <dbReference type="ChEBI" id="CHEBI:30616"/>
    </ligand>
</feature>
<dbReference type="InterPro" id="IPR051343">
    <property type="entry name" value="G-type_lectin_kinases/EP1-like"/>
</dbReference>
<keyword evidence="8 18" id="KW-0547">Nucleotide-binding</keyword>
<evidence type="ECO:0000256" key="5">
    <source>
        <dbReference type="ARBA" id="ARBA00022692"/>
    </source>
</evidence>
<dbReference type="FunFam" id="3.30.200.20:FF:000059">
    <property type="entry name" value="S-receptor-like serine/threonine-protein kinase"/>
    <property type="match status" value="1"/>
</dbReference>
<evidence type="ECO:0000256" key="2">
    <source>
        <dbReference type="ARBA" id="ARBA00022527"/>
    </source>
</evidence>
<evidence type="ECO:0000259" key="24">
    <source>
        <dbReference type="PROSITE" id="PS50927"/>
    </source>
</evidence>
<dbReference type="GO" id="GO:0004674">
    <property type="term" value="F:protein serine/threonine kinase activity"/>
    <property type="evidence" value="ECO:0007669"/>
    <property type="project" value="UniProtKB-KW"/>
</dbReference>
<evidence type="ECO:0000256" key="16">
    <source>
        <dbReference type="ARBA" id="ARBA00047899"/>
    </source>
</evidence>
<dbReference type="Gene3D" id="3.30.200.20">
    <property type="entry name" value="Phosphorylase Kinase, domain 1"/>
    <property type="match status" value="1"/>
</dbReference>
<keyword evidence="11 21" id="KW-1133">Transmembrane helix</keyword>
<dbReference type="SMART" id="SM00108">
    <property type="entry name" value="B_lectin"/>
    <property type="match status" value="1"/>
</dbReference>
<dbReference type="FunFam" id="2.90.10.10:FF:000013">
    <property type="entry name" value="G-type lectin S-receptor-like serine/threonine-protein kinase LECRK1"/>
    <property type="match status" value="1"/>
</dbReference>
<comment type="catalytic activity">
    <reaction evidence="17 18">
        <text>L-seryl-[protein] + ATP = O-phospho-L-seryl-[protein] + ADP + H(+)</text>
        <dbReference type="Rhea" id="RHEA:17989"/>
        <dbReference type="Rhea" id="RHEA-COMP:9863"/>
        <dbReference type="Rhea" id="RHEA-COMP:11604"/>
        <dbReference type="ChEBI" id="CHEBI:15378"/>
        <dbReference type="ChEBI" id="CHEBI:29999"/>
        <dbReference type="ChEBI" id="CHEBI:30616"/>
        <dbReference type="ChEBI" id="CHEBI:83421"/>
        <dbReference type="ChEBI" id="CHEBI:456216"/>
        <dbReference type="EC" id="2.7.11.1"/>
    </reaction>
</comment>
<accession>A0A834GKK1</accession>